<dbReference type="PROSITE" id="PS00781">
    <property type="entry name" value="PEPCASE_1"/>
    <property type="match status" value="1"/>
</dbReference>
<keyword evidence="8 10" id="KW-0120">Carbon dioxide fixation</keyword>
<dbReference type="InterPro" id="IPR021135">
    <property type="entry name" value="PEP_COase"/>
</dbReference>
<dbReference type="PRINTS" id="PR00150">
    <property type="entry name" value="PEPCARBXLASE"/>
</dbReference>
<comment type="cofactor">
    <cofactor evidence="1 10">
        <name>Mg(2+)</name>
        <dbReference type="ChEBI" id="CHEBI:18420"/>
    </cofactor>
</comment>
<comment type="function">
    <text evidence="2 10">Forms oxaloacetate, a four-carbon dicarboxylic acid source for the tricarboxylic acid cycle.</text>
</comment>
<feature type="active site" evidence="10 12">
    <location>
        <position position="643"/>
    </location>
</feature>
<comment type="caution">
    <text evidence="13">The sequence shown here is derived from an EMBL/GenBank/DDBJ whole genome shotgun (WGS) entry which is preliminary data.</text>
</comment>
<evidence type="ECO:0000256" key="3">
    <source>
        <dbReference type="ARBA" id="ARBA00008346"/>
    </source>
</evidence>
<dbReference type="GO" id="GO:0005829">
    <property type="term" value="C:cytosol"/>
    <property type="evidence" value="ECO:0007669"/>
    <property type="project" value="TreeGrafter"/>
</dbReference>
<keyword evidence="13" id="KW-0670">Pyruvate</keyword>
<dbReference type="GO" id="GO:0000287">
    <property type="term" value="F:magnesium ion binding"/>
    <property type="evidence" value="ECO:0007669"/>
    <property type="project" value="UniProtKB-UniRule"/>
</dbReference>
<evidence type="ECO:0000256" key="4">
    <source>
        <dbReference type="ARBA" id="ARBA00012305"/>
    </source>
</evidence>
<dbReference type="NCBIfam" id="NF000584">
    <property type="entry name" value="PRK00009.1"/>
    <property type="match status" value="1"/>
</dbReference>
<evidence type="ECO:0000256" key="5">
    <source>
        <dbReference type="ARBA" id="ARBA00022419"/>
    </source>
</evidence>
<evidence type="ECO:0000256" key="1">
    <source>
        <dbReference type="ARBA" id="ARBA00001946"/>
    </source>
</evidence>
<name>A0A6B1DW20_9CHLR</name>
<accession>A0A6B1DW20</accession>
<sequence>MSDGNAVVVHPSETRRLRRKRKVPQWKADRLQEQLRRKEADLGIKLNGGTSSERDTTFSQRDFDQARQVALRDNIRMLVRLLSETLKNHAGEDLLDFVERIRLLSKARRTDDPLAMFELNAIIEDLIHDLPRTQTILKAFALYFQLVNIAEEQQRVRVLRHRARVSQEQGVPERENIAFAVHWLFQEGLSTAEMRQLLEALSIKPVFTAHPTEANRRTVLFKHKVISDVLTELDLIDLTPEEEAGRLRLISENILSLWQTDENREQKPTVIDEVQHGLYYLSNSVFELIPHVYRELEKQVRKYFPRLDVPVPIFLRYGSWIGGDRDGNPYVTHRETQRTLEEQQRRLIDLYIAEVNILYAHLSMSVNHSEFTDEFLDHLRVATERLPRRELASVRKVRREPYRQMFTIIRRRLEATRRRAGELWTDQPDDPMAYASPGELVDDLEAVADSLRRSKGELLASGRVARLITSVQVCGLHFVTLDIRQHSERHSLALDEIFSYYAEAEPDSWMRLSEAAKTRKLEEELTSRRPLTADLRFSDDTNETVQVFRTIRRARDRMGDRVIDSYIISMTESASQVLEVLLLAKDASLFGAIDIVPLFESIEDLFNAPSILRALFRSSAYRAHLHARGDHQPIMIGYSDSNKDGGYLSANWSLYKAQKEVVAACDEFGIGTTLFHGRGGSVSRGGGNVVRAIATQPPDTIRGSIKLTEQGEVISTHYAKSTIARRHMEQLIGTVLLNSGRPHVSLREAEWAEVMEELHRLANRQYVAFVSRPELIKYFMEATPVEAIAKLNIGSRPAKRRDTEGVHDLRAIPWVFAWTQCRVNLSNWYGVGSAINEFTDNGRDQDRVEVLRRMYVEWEFFRILIQNVQMAIWKSDLFIAHQYAALTDPETEVLFNEIVSEFSRTREGVLQVMGRDDIADERNWLYISIQRRNPYLDPLSFIQIALLQSLRSDQHSPEDLEMLENALNLSVKGLAAGLAGTG</sequence>
<evidence type="ECO:0000313" key="13">
    <source>
        <dbReference type="EMBL" id="MYD90975.1"/>
    </source>
</evidence>
<proteinExistence type="inferred from homology"/>
<protein>
    <recommendedName>
        <fullName evidence="5 10">Phosphoenolpyruvate carboxylase</fullName>
        <shortName evidence="10">PEPC</shortName>
        <shortName evidence="10">PEPCase</shortName>
        <ecNumber evidence="4 10">4.1.1.31</ecNumber>
    </recommendedName>
</protein>
<gene>
    <name evidence="10" type="primary">ppc</name>
    <name evidence="13" type="ORF">F4Y08_11685</name>
</gene>
<dbReference type="InterPro" id="IPR022805">
    <property type="entry name" value="PEP_COase_bac/pln-type"/>
</dbReference>
<comment type="catalytic activity">
    <reaction evidence="9 10">
        <text>oxaloacetate + phosphate = phosphoenolpyruvate + hydrogencarbonate</text>
        <dbReference type="Rhea" id="RHEA:28370"/>
        <dbReference type="ChEBI" id="CHEBI:16452"/>
        <dbReference type="ChEBI" id="CHEBI:17544"/>
        <dbReference type="ChEBI" id="CHEBI:43474"/>
        <dbReference type="ChEBI" id="CHEBI:58702"/>
        <dbReference type="EC" id="4.1.1.31"/>
    </reaction>
</comment>
<dbReference type="Gene3D" id="1.20.1440.90">
    <property type="entry name" value="Phosphoenolpyruvate/pyruvate domain"/>
    <property type="match status" value="1"/>
</dbReference>
<keyword evidence="6 10" id="KW-0460">Magnesium</keyword>
<keyword evidence="7 10" id="KW-0456">Lyase</keyword>
<dbReference type="AlphaFoldDB" id="A0A6B1DW20"/>
<dbReference type="Pfam" id="PF00311">
    <property type="entry name" value="PEPcase"/>
    <property type="match status" value="1"/>
</dbReference>
<dbReference type="EMBL" id="VXPY01000084">
    <property type="protein sequence ID" value="MYD90975.1"/>
    <property type="molecule type" value="Genomic_DNA"/>
</dbReference>
<dbReference type="GO" id="GO:0015977">
    <property type="term" value="P:carbon fixation"/>
    <property type="evidence" value="ECO:0007669"/>
    <property type="project" value="UniProtKB-UniRule"/>
</dbReference>
<dbReference type="EC" id="4.1.1.31" evidence="4 10"/>
<evidence type="ECO:0000256" key="12">
    <source>
        <dbReference type="PROSITE-ProRule" id="PRU10112"/>
    </source>
</evidence>
<dbReference type="HAMAP" id="MF_00595">
    <property type="entry name" value="PEPcase_type1"/>
    <property type="match status" value="1"/>
</dbReference>
<dbReference type="SUPFAM" id="SSF51621">
    <property type="entry name" value="Phosphoenolpyruvate/pyruvate domain"/>
    <property type="match status" value="1"/>
</dbReference>
<comment type="subunit">
    <text evidence="10">Homotetramer.</text>
</comment>
<comment type="similarity">
    <text evidence="3 10">Belongs to the PEPCase type 1 family.</text>
</comment>
<evidence type="ECO:0000256" key="11">
    <source>
        <dbReference type="PROSITE-ProRule" id="PRU10111"/>
    </source>
</evidence>
<dbReference type="PANTHER" id="PTHR30523">
    <property type="entry name" value="PHOSPHOENOLPYRUVATE CARBOXYLASE"/>
    <property type="match status" value="1"/>
</dbReference>
<evidence type="ECO:0000256" key="10">
    <source>
        <dbReference type="HAMAP-Rule" id="MF_00595"/>
    </source>
</evidence>
<dbReference type="PROSITE" id="PS00393">
    <property type="entry name" value="PEPCASE_2"/>
    <property type="match status" value="1"/>
</dbReference>
<feature type="active site" evidence="10 11">
    <location>
        <position position="210"/>
    </location>
</feature>
<organism evidence="13">
    <name type="scientific">Caldilineaceae bacterium SB0662_bin_9</name>
    <dbReference type="NCBI Taxonomy" id="2605258"/>
    <lineage>
        <taxon>Bacteria</taxon>
        <taxon>Bacillati</taxon>
        <taxon>Chloroflexota</taxon>
        <taxon>Caldilineae</taxon>
        <taxon>Caldilineales</taxon>
        <taxon>Caldilineaceae</taxon>
    </lineage>
</organism>
<dbReference type="GO" id="GO:0006099">
    <property type="term" value="P:tricarboxylic acid cycle"/>
    <property type="evidence" value="ECO:0007669"/>
    <property type="project" value="InterPro"/>
</dbReference>
<evidence type="ECO:0000256" key="7">
    <source>
        <dbReference type="ARBA" id="ARBA00023239"/>
    </source>
</evidence>
<dbReference type="InterPro" id="IPR018129">
    <property type="entry name" value="PEP_COase_Lys_AS"/>
</dbReference>
<dbReference type="GO" id="GO:0006107">
    <property type="term" value="P:oxaloacetate metabolic process"/>
    <property type="evidence" value="ECO:0007669"/>
    <property type="project" value="UniProtKB-UniRule"/>
</dbReference>
<evidence type="ECO:0000256" key="2">
    <source>
        <dbReference type="ARBA" id="ARBA00003670"/>
    </source>
</evidence>
<reference evidence="13" key="1">
    <citation type="submission" date="2019-09" db="EMBL/GenBank/DDBJ databases">
        <title>Characterisation of the sponge microbiome using genome-centric metagenomics.</title>
        <authorList>
            <person name="Engelberts J.P."/>
            <person name="Robbins S.J."/>
            <person name="De Goeij J.M."/>
            <person name="Aranda M."/>
            <person name="Bell S.C."/>
            <person name="Webster N.S."/>
        </authorList>
    </citation>
    <scope>NUCLEOTIDE SEQUENCE</scope>
    <source>
        <strain evidence="13">SB0662_bin_9</strain>
    </source>
</reference>
<dbReference type="PANTHER" id="PTHR30523:SF6">
    <property type="entry name" value="PHOSPHOENOLPYRUVATE CARBOXYLASE"/>
    <property type="match status" value="1"/>
</dbReference>
<dbReference type="InterPro" id="IPR015813">
    <property type="entry name" value="Pyrv/PenolPyrv_kinase-like_dom"/>
</dbReference>
<evidence type="ECO:0000256" key="6">
    <source>
        <dbReference type="ARBA" id="ARBA00022842"/>
    </source>
</evidence>
<evidence type="ECO:0000256" key="9">
    <source>
        <dbReference type="ARBA" id="ARBA00048995"/>
    </source>
</evidence>
<dbReference type="InterPro" id="IPR033129">
    <property type="entry name" value="PEPCASE_His_AS"/>
</dbReference>
<evidence type="ECO:0000256" key="8">
    <source>
        <dbReference type="ARBA" id="ARBA00023300"/>
    </source>
</evidence>
<dbReference type="GO" id="GO:0008964">
    <property type="term" value="F:phosphoenolpyruvate carboxylase activity"/>
    <property type="evidence" value="ECO:0007669"/>
    <property type="project" value="UniProtKB-UniRule"/>
</dbReference>